<comment type="caution">
    <text evidence="2">The sequence shown here is derived from an EMBL/GenBank/DDBJ whole genome shotgun (WGS) entry which is preliminary data.</text>
</comment>
<gene>
    <name evidence="2" type="ORF">HNY73_020482</name>
</gene>
<reference evidence="2" key="2">
    <citation type="submission" date="2020-06" db="EMBL/GenBank/DDBJ databases">
        <authorList>
            <person name="Sheffer M."/>
        </authorList>
    </citation>
    <scope>NUCLEOTIDE SEQUENCE</scope>
</reference>
<evidence type="ECO:0000256" key="1">
    <source>
        <dbReference type="SAM" id="MobiDB-lite"/>
    </source>
</evidence>
<protein>
    <submittedName>
        <fullName evidence="2">Uncharacterized protein</fullName>
    </submittedName>
</protein>
<dbReference type="AlphaFoldDB" id="A0A8T0EAS0"/>
<evidence type="ECO:0000313" key="3">
    <source>
        <dbReference type="Proteomes" id="UP000807504"/>
    </source>
</evidence>
<organism evidence="2 3">
    <name type="scientific">Argiope bruennichi</name>
    <name type="common">Wasp spider</name>
    <name type="synonym">Aranea bruennichi</name>
    <dbReference type="NCBI Taxonomy" id="94029"/>
    <lineage>
        <taxon>Eukaryota</taxon>
        <taxon>Metazoa</taxon>
        <taxon>Ecdysozoa</taxon>
        <taxon>Arthropoda</taxon>
        <taxon>Chelicerata</taxon>
        <taxon>Arachnida</taxon>
        <taxon>Araneae</taxon>
        <taxon>Araneomorphae</taxon>
        <taxon>Entelegynae</taxon>
        <taxon>Araneoidea</taxon>
        <taxon>Araneidae</taxon>
        <taxon>Argiope</taxon>
    </lineage>
</organism>
<accession>A0A8T0EAS0</accession>
<keyword evidence="3" id="KW-1185">Reference proteome</keyword>
<dbReference type="Proteomes" id="UP000807504">
    <property type="component" value="Unassembled WGS sequence"/>
</dbReference>
<dbReference type="EMBL" id="JABXBU010002230">
    <property type="protein sequence ID" value="KAF8767541.1"/>
    <property type="molecule type" value="Genomic_DNA"/>
</dbReference>
<reference evidence="2" key="1">
    <citation type="journal article" date="2020" name="bioRxiv">
        <title>Chromosome-level reference genome of the European wasp spider Argiope bruennichi: a resource for studies on range expansion and evolutionary adaptation.</title>
        <authorList>
            <person name="Sheffer M.M."/>
            <person name="Hoppe A."/>
            <person name="Krehenwinkel H."/>
            <person name="Uhl G."/>
            <person name="Kuss A.W."/>
            <person name="Jensen L."/>
            <person name="Jensen C."/>
            <person name="Gillespie R.G."/>
            <person name="Hoff K.J."/>
            <person name="Prost S."/>
        </authorList>
    </citation>
    <scope>NUCLEOTIDE SEQUENCE</scope>
</reference>
<sequence length="260" mass="30153">MPGKTKCRHKSRKRLATTYPSSMLPITRSRTAVLGNYDVWRSELEAKKDINEICAHLNVSLETLFIITRGTSSSPDLYEKPPTSPSVATLLEEKCMHAREASAKPNRNERTSQLRPKEQWTEAKKIFPERKDSNDFRLIHEHIFGGARSKQEYSNLEETLSDPDNSKCPSEPNFRNQTTVFPSKQQSSFTFDPLLAKERGKSLLRTETNLEKSGKFWPYVFALRKISNLKYYCSSNFAYTLLFQFFCNLRNFLVWVYDVI</sequence>
<name>A0A8T0EAS0_ARGBR</name>
<feature type="region of interest" description="Disordered" evidence="1">
    <location>
        <begin position="99"/>
        <end position="118"/>
    </location>
</feature>
<evidence type="ECO:0000313" key="2">
    <source>
        <dbReference type="EMBL" id="KAF8767541.1"/>
    </source>
</evidence>
<proteinExistence type="predicted"/>